<evidence type="ECO:0000313" key="9">
    <source>
        <dbReference type="Proteomes" id="UP001279410"/>
    </source>
</evidence>
<sequence length="159" mass="18246">MLHEADERRSHLEERKTGGEKEDWTGLGPQSGRLLGIVESEIRPAGPEELTNVLEICNIVFTSMFTLEMILKLTAFGFFEYLRNPYNIFDGIIVIISVCEIIGQADGGLSVLRTFRLLRVIKLVRFMPALRRQLVVLMKTMDNVATFCMLLMLFIFIFR</sequence>
<feature type="transmembrane region" description="Helical" evidence="6">
    <location>
        <begin position="136"/>
        <end position="158"/>
    </location>
</feature>
<comment type="caution">
    <text evidence="8">The sequence shown here is derived from an EMBL/GenBank/DDBJ whole genome shotgun (WGS) entry which is preliminary data.</text>
</comment>
<dbReference type="GO" id="GO:0086010">
    <property type="term" value="P:membrane depolarization during action potential"/>
    <property type="evidence" value="ECO:0007669"/>
    <property type="project" value="TreeGrafter"/>
</dbReference>
<evidence type="ECO:0000256" key="5">
    <source>
        <dbReference type="SAM" id="MobiDB-lite"/>
    </source>
</evidence>
<dbReference type="Pfam" id="PF00520">
    <property type="entry name" value="Ion_trans"/>
    <property type="match status" value="1"/>
</dbReference>
<evidence type="ECO:0000256" key="4">
    <source>
        <dbReference type="ARBA" id="ARBA00023136"/>
    </source>
</evidence>
<dbReference type="GO" id="GO:0043005">
    <property type="term" value="C:neuron projection"/>
    <property type="evidence" value="ECO:0007669"/>
    <property type="project" value="TreeGrafter"/>
</dbReference>
<dbReference type="AlphaFoldDB" id="A0AAD3NC15"/>
<dbReference type="InterPro" id="IPR043203">
    <property type="entry name" value="VGCC_Ca_Na"/>
</dbReference>
<keyword evidence="2 6" id="KW-0812">Transmembrane</keyword>
<organism evidence="8 9">
    <name type="scientific">Lates japonicus</name>
    <name type="common">Japanese lates</name>
    <dbReference type="NCBI Taxonomy" id="270547"/>
    <lineage>
        <taxon>Eukaryota</taxon>
        <taxon>Metazoa</taxon>
        <taxon>Chordata</taxon>
        <taxon>Craniata</taxon>
        <taxon>Vertebrata</taxon>
        <taxon>Euteleostomi</taxon>
        <taxon>Actinopterygii</taxon>
        <taxon>Neopterygii</taxon>
        <taxon>Teleostei</taxon>
        <taxon>Neoteleostei</taxon>
        <taxon>Acanthomorphata</taxon>
        <taxon>Carangaria</taxon>
        <taxon>Carangaria incertae sedis</taxon>
        <taxon>Centropomidae</taxon>
        <taxon>Lates</taxon>
    </lineage>
</organism>
<dbReference type="PANTHER" id="PTHR10037">
    <property type="entry name" value="VOLTAGE-GATED CATION CHANNEL CALCIUM AND SODIUM"/>
    <property type="match status" value="1"/>
</dbReference>
<comment type="subcellular location">
    <subcellularLocation>
        <location evidence="1">Membrane</location>
        <topology evidence="1">Multi-pass membrane protein</topology>
    </subcellularLocation>
</comment>
<name>A0AAD3NC15_LATJO</name>
<evidence type="ECO:0000259" key="7">
    <source>
        <dbReference type="Pfam" id="PF00520"/>
    </source>
</evidence>
<feature type="transmembrane region" description="Helical" evidence="6">
    <location>
        <begin position="59"/>
        <end position="79"/>
    </location>
</feature>
<dbReference type="GO" id="GO:0008332">
    <property type="term" value="F:low voltage-gated calcium channel activity"/>
    <property type="evidence" value="ECO:0007669"/>
    <property type="project" value="TreeGrafter"/>
</dbReference>
<feature type="region of interest" description="Disordered" evidence="5">
    <location>
        <begin position="1"/>
        <end position="28"/>
    </location>
</feature>
<dbReference type="EMBL" id="BRZM01000252">
    <property type="protein sequence ID" value="GLD69578.1"/>
    <property type="molecule type" value="Genomic_DNA"/>
</dbReference>
<evidence type="ECO:0000256" key="6">
    <source>
        <dbReference type="SAM" id="Phobius"/>
    </source>
</evidence>
<reference evidence="8" key="1">
    <citation type="submission" date="2022-08" db="EMBL/GenBank/DDBJ databases">
        <title>Genome sequencing of akame (Lates japonicus).</title>
        <authorList>
            <person name="Hashiguchi Y."/>
            <person name="Takahashi H."/>
        </authorList>
    </citation>
    <scope>NUCLEOTIDE SEQUENCE</scope>
    <source>
        <strain evidence="8">Kochi</strain>
    </source>
</reference>
<protein>
    <submittedName>
        <fullName evidence="8">Voltage-dependent T-type calcium channel subunit alpha-1I-like isoform X1</fullName>
    </submittedName>
</protein>
<dbReference type="SUPFAM" id="SSF81324">
    <property type="entry name" value="Voltage-gated potassium channels"/>
    <property type="match status" value="1"/>
</dbReference>
<dbReference type="Gene3D" id="1.20.120.350">
    <property type="entry name" value="Voltage-gated potassium channels. Chain C"/>
    <property type="match status" value="1"/>
</dbReference>
<evidence type="ECO:0000313" key="8">
    <source>
        <dbReference type="EMBL" id="GLD69578.1"/>
    </source>
</evidence>
<dbReference type="InterPro" id="IPR005821">
    <property type="entry name" value="Ion_trans_dom"/>
</dbReference>
<feature type="domain" description="Ion transport" evidence="7">
    <location>
        <begin position="47"/>
        <end position="158"/>
    </location>
</feature>
<dbReference type="GO" id="GO:0001518">
    <property type="term" value="C:voltage-gated sodium channel complex"/>
    <property type="evidence" value="ECO:0007669"/>
    <property type="project" value="TreeGrafter"/>
</dbReference>
<gene>
    <name evidence="8" type="ORF">AKAME5_002089200</name>
</gene>
<evidence type="ECO:0000256" key="2">
    <source>
        <dbReference type="ARBA" id="ARBA00022692"/>
    </source>
</evidence>
<evidence type="ECO:0000256" key="1">
    <source>
        <dbReference type="ARBA" id="ARBA00004141"/>
    </source>
</evidence>
<feature type="compositionally biased region" description="Basic and acidic residues" evidence="5">
    <location>
        <begin position="1"/>
        <end position="24"/>
    </location>
</feature>
<dbReference type="PANTHER" id="PTHR10037:SF209">
    <property type="entry name" value="VOLTAGE-DEPENDENT T-TYPE CALCIUM CHANNEL SUBUNIT ALPHA"/>
    <property type="match status" value="1"/>
</dbReference>
<accession>A0AAD3NC15</accession>
<feature type="transmembrane region" description="Helical" evidence="6">
    <location>
        <begin position="91"/>
        <end position="115"/>
    </location>
</feature>
<dbReference type="GO" id="GO:0005248">
    <property type="term" value="F:voltage-gated sodium channel activity"/>
    <property type="evidence" value="ECO:0007669"/>
    <property type="project" value="TreeGrafter"/>
</dbReference>
<dbReference type="GO" id="GO:0045956">
    <property type="term" value="P:positive regulation of calcium ion-dependent exocytosis"/>
    <property type="evidence" value="ECO:0007669"/>
    <property type="project" value="TreeGrafter"/>
</dbReference>
<keyword evidence="4 6" id="KW-0472">Membrane</keyword>
<keyword evidence="9" id="KW-1185">Reference proteome</keyword>
<keyword evidence="3 6" id="KW-1133">Transmembrane helix</keyword>
<evidence type="ECO:0000256" key="3">
    <source>
        <dbReference type="ARBA" id="ARBA00022989"/>
    </source>
</evidence>
<proteinExistence type="predicted"/>
<dbReference type="Proteomes" id="UP001279410">
    <property type="component" value="Unassembled WGS sequence"/>
</dbReference>
<dbReference type="GO" id="GO:0070509">
    <property type="term" value="P:calcium ion import"/>
    <property type="evidence" value="ECO:0007669"/>
    <property type="project" value="TreeGrafter"/>
</dbReference>
<dbReference type="InterPro" id="IPR027359">
    <property type="entry name" value="Volt_channel_dom_sf"/>
</dbReference>